<dbReference type="InterPro" id="IPR052433">
    <property type="entry name" value="X-Pro_dipept-like"/>
</dbReference>
<dbReference type="EC" id="3.4.11.9" evidence="4"/>
<evidence type="ECO:0000313" key="12">
    <source>
        <dbReference type="Proteomes" id="UP000533269"/>
    </source>
</evidence>
<dbReference type="InterPro" id="IPR036005">
    <property type="entry name" value="Creatinase/aminopeptidase-like"/>
</dbReference>
<keyword evidence="6 11" id="KW-0378">Hydrolase</keyword>
<dbReference type="EMBL" id="JACHVY010000001">
    <property type="protein sequence ID" value="MBB2900163.1"/>
    <property type="molecule type" value="Genomic_DNA"/>
</dbReference>
<dbReference type="GO" id="GO:0070006">
    <property type="term" value="F:metalloaminopeptidase activity"/>
    <property type="evidence" value="ECO:0007669"/>
    <property type="project" value="InterPro"/>
</dbReference>
<sequence length="531" mass="57307">MTSGATSQTTQLDGEVEGATVEDVLDARAPEAGDPVVAVPGAEEDAEDERSHRSTPRSAAFRRFIAEGWGPRPAEDLGAAPSAPFAARRREVLSSLFPHEVLVVPAGTLVRRSNDTDYRFRPHSAFAHLTGLGTDREADAVLVLHPRPGAEGHEAVLYVRPQAGRETEEFFADARYGELWVGVRPTLREFEAQTGITCHDVAALADEVAASMAEGTTTGLRLVPDADPAVTGTVLPLRPTPPEAADDEFVTALSELRLVKDEHEVAQLREAVAASVRGFEEVVRVLPRAVGHPRGERVVEAAFDGHARVEGNAVGYETISAAGNHACTLHWIRNDGAIAPGQLLLLDAGVEVDSLYTADVTRTLPVDGTFTDAQRRVYQAVLDASEAAFAVARPGVRFREVHEAAMRVVADRLSAWGMLPVDAASSLEPGGQFHRRWMPHGTSHHLGLDVHDCAQARREMYLDAELREGMVFTIEPGIYIKAEDELAPEELRGIGVRIEDDVLVTADGVENLTAALARTPDAVEAWMASLR</sequence>
<dbReference type="InterPro" id="IPR000994">
    <property type="entry name" value="Pept_M24"/>
</dbReference>
<dbReference type="PANTHER" id="PTHR43226">
    <property type="entry name" value="XAA-PRO AMINOPEPTIDASE 3"/>
    <property type="match status" value="1"/>
</dbReference>
<dbReference type="Pfam" id="PF00557">
    <property type="entry name" value="Peptidase_M24"/>
    <property type="match status" value="1"/>
</dbReference>
<dbReference type="SUPFAM" id="SSF55920">
    <property type="entry name" value="Creatinase/aminopeptidase"/>
    <property type="match status" value="1"/>
</dbReference>
<dbReference type="GO" id="GO:0005829">
    <property type="term" value="C:cytosol"/>
    <property type="evidence" value="ECO:0007669"/>
    <property type="project" value="TreeGrafter"/>
</dbReference>
<name>A0A7W4TK97_KINRA</name>
<dbReference type="Gene3D" id="3.90.230.10">
    <property type="entry name" value="Creatinase/methionine aminopeptidase superfamily"/>
    <property type="match status" value="1"/>
</dbReference>
<gene>
    <name evidence="11" type="ORF">FHR75_000951</name>
</gene>
<dbReference type="InterPro" id="IPR029149">
    <property type="entry name" value="Creatin/AminoP/Spt16_N"/>
</dbReference>
<dbReference type="PROSITE" id="PS00491">
    <property type="entry name" value="PROLINE_PEPTIDASE"/>
    <property type="match status" value="1"/>
</dbReference>
<dbReference type="SUPFAM" id="SSF53092">
    <property type="entry name" value="Creatinase/prolidase N-terminal domain"/>
    <property type="match status" value="1"/>
</dbReference>
<dbReference type="InterPro" id="IPR001131">
    <property type="entry name" value="Peptidase_M24B_aminopep-P_CS"/>
</dbReference>
<accession>A0A7W4TK97</accession>
<dbReference type="GO" id="GO:0030145">
    <property type="term" value="F:manganese ion binding"/>
    <property type="evidence" value="ECO:0007669"/>
    <property type="project" value="InterPro"/>
</dbReference>
<feature type="region of interest" description="Disordered" evidence="9">
    <location>
        <begin position="1"/>
        <end position="57"/>
    </location>
</feature>
<evidence type="ECO:0000256" key="7">
    <source>
        <dbReference type="ARBA" id="ARBA00023211"/>
    </source>
</evidence>
<dbReference type="Gene3D" id="3.40.350.10">
    <property type="entry name" value="Creatinase/prolidase N-terminal domain"/>
    <property type="match status" value="1"/>
</dbReference>
<dbReference type="SMART" id="SM01011">
    <property type="entry name" value="AMP_N"/>
    <property type="match status" value="1"/>
</dbReference>
<dbReference type="Proteomes" id="UP000533269">
    <property type="component" value="Unassembled WGS sequence"/>
</dbReference>
<comment type="caution">
    <text evidence="11">The sequence shown here is derived from an EMBL/GenBank/DDBJ whole genome shotgun (WGS) entry which is preliminary data.</text>
</comment>
<dbReference type="GO" id="GO:0006508">
    <property type="term" value="P:proteolysis"/>
    <property type="evidence" value="ECO:0007669"/>
    <property type="project" value="TreeGrafter"/>
</dbReference>
<evidence type="ECO:0000256" key="8">
    <source>
        <dbReference type="RuleBase" id="RU000590"/>
    </source>
</evidence>
<dbReference type="PANTHER" id="PTHR43226:SF4">
    <property type="entry name" value="XAA-PRO AMINOPEPTIDASE 3"/>
    <property type="match status" value="1"/>
</dbReference>
<reference evidence="11 12" key="2">
    <citation type="submission" date="2020-08" db="EMBL/GenBank/DDBJ databases">
        <authorList>
            <person name="Partida-Martinez L."/>
            <person name="Huntemann M."/>
            <person name="Clum A."/>
            <person name="Wang J."/>
            <person name="Palaniappan K."/>
            <person name="Ritter S."/>
            <person name="Chen I.-M."/>
            <person name="Stamatis D."/>
            <person name="Reddy T."/>
            <person name="O'Malley R."/>
            <person name="Daum C."/>
            <person name="Shapiro N."/>
            <person name="Ivanova N."/>
            <person name="Kyrpides N."/>
            <person name="Woyke T."/>
        </authorList>
    </citation>
    <scope>NUCLEOTIDE SEQUENCE [LARGE SCALE GENOMIC DNA]</scope>
    <source>
        <strain evidence="11 12">AS2.23</strain>
    </source>
</reference>
<dbReference type="Pfam" id="PF05195">
    <property type="entry name" value="AMP_N"/>
    <property type="match status" value="1"/>
</dbReference>
<evidence type="ECO:0000259" key="10">
    <source>
        <dbReference type="SMART" id="SM01011"/>
    </source>
</evidence>
<proteinExistence type="inferred from homology"/>
<dbReference type="InterPro" id="IPR007865">
    <property type="entry name" value="Aminopep_P_N"/>
</dbReference>
<comment type="similarity">
    <text evidence="3 8">Belongs to the peptidase M24B family.</text>
</comment>
<feature type="domain" description="Aminopeptidase P N-terminal" evidence="10">
    <location>
        <begin position="80"/>
        <end position="231"/>
    </location>
</feature>
<protein>
    <recommendedName>
        <fullName evidence="4">Xaa-Pro aminopeptidase</fullName>
        <ecNumber evidence="4">3.4.11.9</ecNumber>
    </recommendedName>
</protein>
<keyword evidence="5 8" id="KW-0479">Metal-binding</keyword>
<keyword evidence="7" id="KW-0464">Manganese</keyword>
<keyword evidence="11" id="KW-0031">Aminopeptidase</keyword>
<evidence type="ECO:0000256" key="3">
    <source>
        <dbReference type="ARBA" id="ARBA00008766"/>
    </source>
</evidence>
<evidence type="ECO:0000313" key="11">
    <source>
        <dbReference type="EMBL" id="MBB2900163.1"/>
    </source>
</evidence>
<dbReference type="RefSeq" id="WP_183390532.1">
    <property type="nucleotide sequence ID" value="NZ_JACHVY010000001.1"/>
</dbReference>
<evidence type="ECO:0000256" key="1">
    <source>
        <dbReference type="ARBA" id="ARBA00001424"/>
    </source>
</evidence>
<feature type="compositionally biased region" description="Polar residues" evidence="9">
    <location>
        <begin position="1"/>
        <end position="12"/>
    </location>
</feature>
<keyword evidence="11" id="KW-0645">Protease</keyword>
<evidence type="ECO:0000256" key="5">
    <source>
        <dbReference type="ARBA" id="ARBA00022723"/>
    </source>
</evidence>
<evidence type="ECO:0000256" key="2">
    <source>
        <dbReference type="ARBA" id="ARBA00001936"/>
    </source>
</evidence>
<dbReference type="CDD" id="cd01087">
    <property type="entry name" value="Prolidase"/>
    <property type="match status" value="1"/>
</dbReference>
<organism evidence="11 12">
    <name type="scientific">Kineococcus radiotolerans</name>
    <dbReference type="NCBI Taxonomy" id="131568"/>
    <lineage>
        <taxon>Bacteria</taxon>
        <taxon>Bacillati</taxon>
        <taxon>Actinomycetota</taxon>
        <taxon>Actinomycetes</taxon>
        <taxon>Kineosporiales</taxon>
        <taxon>Kineosporiaceae</taxon>
        <taxon>Kineococcus</taxon>
    </lineage>
</organism>
<evidence type="ECO:0000256" key="6">
    <source>
        <dbReference type="ARBA" id="ARBA00022801"/>
    </source>
</evidence>
<evidence type="ECO:0000256" key="9">
    <source>
        <dbReference type="SAM" id="MobiDB-lite"/>
    </source>
</evidence>
<comment type="cofactor">
    <cofactor evidence="2">
        <name>Mn(2+)</name>
        <dbReference type="ChEBI" id="CHEBI:29035"/>
    </cofactor>
</comment>
<reference evidence="11 12" key="1">
    <citation type="submission" date="2020-08" db="EMBL/GenBank/DDBJ databases">
        <title>The Agave Microbiome: Exploring the role of microbial communities in plant adaptations to desert environments.</title>
        <authorList>
            <person name="Partida-Martinez L.P."/>
        </authorList>
    </citation>
    <scope>NUCLEOTIDE SEQUENCE [LARGE SCALE GENOMIC DNA]</scope>
    <source>
        <strain evidence="11 12">AS2.23</strain>
    </source>
</reference>
<evidence type="ECO:0000256" key="4">
    <source>
        <dbReference type="ARBA" id="ARBA00012574"/>
    </source>
</evidence>
<comment type="catalytic activity">
    <reaction evidence="1">
        <text>Release of any N-terminal amino acid, including proline, that is linked to proline, even from a dipeptide or tripeptide.</text>
        <dbReference type="EC" id="3.4.11.9"/>
    </reaction>
</comment>
<dbReference type="AlphaFoldDB" id="A0A7W4TK97"/>